<feature type="non-terminal residue" evidence="1">
    <location>
        <position position="1"/>
    </location>
</feature>
<organism evidence="1 2">
    <name type="scientific">Paragonimus westermani</name>
    <dbReference type="NCBI Taxonomy" id="34504"/>
    <lineage>
        <taxon>Eukaryota</taxon>
        <taxon>Metazoa</taxon>
        <taxon>Spiralia</taxon>
        <taxon>Lophotrochozoa</taxon>
        <taxon>Platyhelminthes</taxon>
        <taxon>Trematoda</taxon>
        <taxon>Digenea</taxon>
        <taxon>Plagiorchiida</taxon>
        <taxon>Troglotremata</taxon>
        <taxon>Troglotrematidae</taxon>
        <taxon>Paragonimus</taxon>
    </lineage>
</organism>
<gene>
    <name evidence="1" type="ORF">DEA37_0000992</name>
</gene>
<name>A0A5J4P0G5_9TREM</name>
<comment type="caution">
    <text evidence="1">The sequence shown here is derived from an EMBL/GenBank/DDBJ whole genome shotgun (WGS) entry which is preliminary data.</text>
</comment>
<dbReference type="Proteomes" id="UP000324629">
    <property type="component" value="Unassembled WGS sequence"/>
</dbReference>
<sequence>KLFLLKRLNLLLTDFTDYLWATSTNRLNPVVLSYLRISWLSVNGMVWGEAITAWLTGQLSSWSGDHAGVLSVTATFLATYALYRLYVHWFHTQYLQPSEYLNNQSIVVDPKTGVRVSPLASVFLQHDQLITYYDLFLRGMTISRELILISLTACHLCFVPSVLFTKTFPVFK</sequence>
<dbReference type="EMBL" id="QNGE01000342">
    <property type="protein sequence ID" value="KAA3680828.1"/>
    <property type="molecule type" value="Genomic_DNA"/>
</dbReference>
<accession>A0A5J4P0G5</accession>
<evidence type="ECO:0000313" key="2">
    <source>
        <dbReference type="Proteomes" id="UP000324629"/>
    </source>
</evidence>
<protein>
    <submittedName>
        <fullName evidence="1">Uncharacterized protein</fullName>
    </submittedName>
</protein>
<dbReference type="AlphaFoldDB" id="A0A5J4P0G5"/>
<reference evidence="1 2" key="1">
    <citation type="journal article" date="2019" name="Gigascience">
        <title>Whole-genome sequence of the oriental lung fluke Paragonimus westermani.</title>
        <authorList>
            <person name="Oey H."/>
            <person name="Zakrzewski M."/>
            <person name="Narain K."/>
            <person name="Devi K.R."/>
            <person name="Agatsuma T."/>
            <person name="Nawaratna S."/>
            <person name="Gobert G.N."/>
            <person name="Jones M.K."/>
            <person name="Ragan M.A."/>
            <person name="McManus D.P."/>
            <person name="Krause L."/>
        </authorList>
    </citation>
    <scope>NUCLEOTIDE SEQUENCE [LARGE SCALE GENOMIC DNA]</scope>
    <source>
        <strain evidence="1 2">IND2009</strain>
    </source>
</reference>
<keyword evidence="2" id="KW-1185">Reference proteome</keyword>
<proteinExistence type="predicted"/>
<evidence type="ECO:0000313" key="1">
    <source>
        <dbReference type="EMBL" id="KAA3680828.1"/>
    </source>
</evidence>